<evidence type="ECO:0000313" key="2">
    <source>
        <dbReference type="EMBL" id="OGK39656.1"/>
    </source>
</evidence>
<keyword evidence="1" id="KW-0472">Membrane</keyword>
<dbReference type="AlphaFoldDB" id="A0A1F7I8G6"/>
<gene>
    <name evidence="2" type="ORF">A3A74_07775</name>
</gene>
<comment type="caution">
    <text evidence="2">The sequence shown here is derived from an EMBL/GenBank/DDBJ whole genome shotgun (WGS) entry which is preliminary data.</text>
</comment>
<name>A0A1F7I8G6_9BACT</name>
<dbReference type="InterPro" id="IPR045584">
    <property type="entry name" value="Pilin-like"/>
</dbReference>
<keyword evidence="1" id="KW-1133">Transmembrane helix</keyword>
<evidence type="ECO:0000313" key="3">
    <source>
        <dbReference type="Proteomes" id="UP000179270"/>
    </source>
</evidence>
<dbReference type="Proteomes" id="UP000179270">
    <property type="component" value="Unassembled WGS sequence"/>
</dbReference>
<keyword evidence="1" id="KW-0812">Transmembrane</keyword>
<evidence type="ECO:0000256" key="1">
    <source>
        <dbReference type="SAM" id="Phobius"/>
    </source>
</evidence>
<evidence type="ECO:0008006" key="4">
    <source>
        <dbReference type="Google" id="ProtNLM"/>
    </source>
</evidence>
<accession>A0A1F7I8G6</accession>
<dbReference type="STRING" id="1802055.A3A74_07775"/>
<dbReference type="SUPFAM" id="SSF54523">
    <property type="entry name" value="Pili subunits"/>
    <property type="match status" value="1"/>
</dbReference>
<reference evidence="2 3" key="1">
    <citation type="journal article" date="2016" name="Nat. Commun.">
        <title>Thousands of microbial genomes shed light on interconnected biogeochemical processes in an aquifer system.</title>
        <authorList>
            <person name="Anantharaman K."/>
            <person name="Brown C.T."/>
            <person name="Hug L.A."/>
            <person name="Sharon I."/>
            <person name="Castelle C.J."/>
            <person name="Probst A.J."/>
            <person name="Thomas B.C."/>
            <person name="Singh A."/>
            <person name="Wilkins M.J."/>
            <person name="Karaoz U."/>
            <person name="Brodie E.L."/>
            <person name="Williams K.H."/>
            <person name="Hubbard S.S."/>
            <person name="Banfield J.F."/>
        </authorList>
    </citation>
    <scope>NUCLEOTIDE SEQUENCE [LARGE SCALE GENOMIC DNA]</scope>
</reference>
<dbReference type="EMBL" id="MGAF01000046">
    <property type="protein sequence ID" value="OGK39656.1"/>
    <property type="molecule type" value="Genomic_DNA"/>
</dbReference>
<sequence>MKKNAFTLVEILVICTILVLFSGTMLAGYNNFNQQKKLDKEVNQLVDVLNLAKSKARASDLNPADTGFDCSGSNEFGGYSVEINDSDYNFAPCCRDVVTKNPSGCGSVVQTYNFSSVITNISGSTTVNFYPLSEGASPLTVSIKNSAIDKCSDISISETGVISTSDIQLCY</sequence>
<feature type="transmembrane region" description="Helical" evidence="1">
    <location>
        <begin position="6"/>
        <end position="29"/>
    </location>
</feature>
<proteinExistence type="predicted"/>
<protein>
    <recommendedName>
        <fullName evidence="4">Type II secretion system protein GspH</fullName>
    </recommendedName>
</protein>
<organism evidence="2 3">
    <name type="scientific">Candidatus Roizmanbacteria bacterium RIFCSPLOWO2_01_FULL_35_13</name>
    <dbReference type="NCBI Taxonomy" id="1802055"/>
    <lineage>
        <taxon>Bacteria</taxon>
        <taxon>Candidatus Roizmaniibacteriota</taxon>
    </lineage>
</organism>